<dbReference type="OrthoDB" id="10261918at2759"/>
<keyword evidence="7" id="KW-0539">Nucleus</keyword>
<evidence type="ECO:0000256" key="5">
    <source>
        <dbReference type="ARBA" id="ARBA00022728"/>
    </source>
</evidence>
<dbReference type="Proteomes" id="UP001150538">
    <property type="component" value="Unassembled WGS sequence"/>
</dbReference>
<dbReference type="PANTHER" id="PTHR13007">
    <property type="entry name" value="PRE-MRNA SPLICING FACTOR-RELATED"/>
    <property type="match status" value="1"/>
</dbReference>
<evidence type="ECO:0000313" key="11">
    <source>
        <dbReference type="Proteomes" id="UP001150538"/>
    </source>
</evidence>
<dbReference type="GO" id="GO:0071021">
    <property type="term" value="C:U2-type post-spliceosomal complex"/>
    <property type="evidence" value="ECO:0007669"/>
    <property type="project" value="TreeGrafter"/>
</dbReference>
<feature type="compositionally biased region" description="Polar residues" evidence="8">
    <location>
        <begin position="62"/>
        <end position="75"/>
    </location>
</feature>
<protein>
    <recommendedName>
        <fullName evidence="3">Pre-mRNA-splicing factor 18</fullName>
    </recommendedName>
</protein>
<dbReference type="InterPro" id="IPR014906">
    <property type="entry name" value="PRP4-like"/>
</dbReference>
<keyword evidence="11" id="KW-1185">Reference proteome</keyword>
<evidence type="ECO:0000256" key="4">
    <source>
        <dbReference type="ARBA" id="ARBA00022664"/>
    </source>
</evidence>
<comment type="subcellular location">
    <subcellularLocation>
        <location evidence="1">Nucleus</location>
    </subcellularLocation>
</comment>
<organism evidence="10 11">
    <name type="scientific">Mycoemilia scoparia</name>
    <dbReference type="NCBI Taxonomy" id="417184"/>
    <lineage>
        <taxon>Eukaryota</taxon>
        <taxon>Fungi</taxon>
        <taxon>Fungi incertae sedis</taxon>
        <taxon>Zoopagomycota</taxon>
        <taxon>Kickxellomycotina</taxon>
        <taxon>Kickxellomycetes</taxon>
        <taxon>Kickxellales</taxon>
        <taxon>Kickxellaceae</taxon>
        <taxon>Mycoemilia</taxon>
    </lineage>
</organism>
<feature type="compositionally biased region" description="Basic and acidic residues" evidence="8">
    <location>
        <begin position="24"/>
        <end position="34"/>
    </location>
</feature>
<sequence length="308" mass="35583">MNALKSAIESEIKKRKSATGHDSNTTKKGSEKQFTKFKKYMRLKDLEKQNFPENEDEGKSNKIATSQSIDSNADSLKQDGKNVDNDKNKEEEEVGSNSSGTDKKEEEDDSVLESFKISEEEMIKRFRSRGEPIKLFGETDRQRKIRLRTLEIMDEKSEGQQNEFMKALREMESGSVIQDLKKRAHIDTKELQERQNKIEMLYKYNRDQVKLSAEGKRAAATQHHSSESMKPLFRLLNKRALDMDVLARITEIAKNIQEREYSKANDAYLRLSIGNAPWPIGVTMVGIHERSARENIFSSKVARKFDFY</sequence>
<dbReference type="GO" id="GO:0046540">
    <property type="term" value="C:U4/U6 x U5 tri-snRNP complex"/>
    <property type="evidence" value="ECO:0007669"/>
    <property type="project" value="TreeGrafter"/>
</dbReference>
<dbReference type="InterPro" id="IPR036285">
    <property type="entry name" value="PRP4-like_sf"/>
</dbReference>
<evidence type="ECO:0000256" key="1">
    <source>
        <dbReference type="ARBA" id="ARBA00004123"/>
    </source>
</evidence>
<dbReference type="GO" id="GO:0000350">
    <property type="term" value="P:generation of catalytic spliceosome for second transesterification step"/>
    <property type="evidence" value="ECO:0007669"/>
    <property type="project" value="TreeGrafter"/>
</dbReference>
<dbReference type="InterPro" id="IPR004098">
    <property type="entry name" value="Prp18"/>
</dbReference>
<gene>
    <name evidence="10" type="ORF">H4219_000623</name>
</gene>
<dbReference type="GO" id="GO:0005682">
    <property type="term" value="C:U5 snRNP"/>
    <property type="evidence" value="ECO:0007669"/>
    <property type="project" value="TreeGrafter"/>
</dbReference>
<keyword evidence="6" id="KW-0508">mRNA splicing</keyword>
<comment type="similarity">
    <text evidence="2">Belongs to the PRP18 family.</text>
</comment>
<dbReference type="EMBL" id="JANBPU010000004">
    <property type="protein sequence ID" value="KAJ1921585.1"/>
    <property type="molecule type" value="Genomic_DNA"/>
</dbReference>
<evidence type="ECO:0000256" key="6">
    <source>
        <dbReference type="ARBA" id="ARBA00023187"/>
    </source>
</evidence>
<comment type="caution">
    <text evidence="10">The sequence shown here is derived from an EMBL/GenBank/DDBJ whole genome shotgun (WGS) entry which is preliminary data.</text>
</comment>
<evidence type="ECO:0000259" key="9">
    <source>
        <dbReference type="SMART" id="SM00500"/>
    </source>
</evidence>
<dbReference type="InterPro" id="IPR039979">
    <property type="entry name" value="PRPF18"/>
</dbReference>
<feature type="region of interest" description="Disordered" evidence="8">
    <location>
        <begin position="1"/>
        <end position="112"/>
    </location>
</feature>
<dbReference type="SMART" id="SM00500">
    <property type="entry name" value="SFM"/>
    <property type="match status" value="1"/>
</dbReference>
<evidence type="ECO:0000256" key="8">
    <source>
        <dbReference type="SAM" id="MobiDB-lite"/>
    </source>
</evidence>
<dbReference type="Gene3D" id="1.20.940.10">
    <property type="entry name" value="Functional domain of the splicing factor Prp18"/>
    <property type="match status" value="1"/>
</dbReference>
<accession>A0A9W8A3C6</accession>
<feature type="compositionally biased region" description="Basic and acidic residues" evidence="8">
    <location>
        <begin position="76"/>
        <end position="90"/>
    </location>
</feature>
<evidence type="ECO:0000256" key="7">
    <source>
        <dbReference type="ARBA" id="ARBA00023242"/>
    </source>
</evidence>
<dbReference type="SUPFAM" id="SSF47938">
    <property type="entry name" value="Functional domain of the splicing factor Prp18"/>
    <property type="match status" value="1"/>
</dbReference>
<keyword evidence="4" id="KW-0507">mRNA processing</keyword>
<dbReference type="PANTHER" id="PTHR13007:SF19">
    <property type="entry name" value="PRE-MRNA-SPLICING FACTOR 18"/>
    <property type="match status" value="1"/>
</dbReference>
<evidence type="ECO:0000313" key="10">
    <source>
        <dbReference type="EMBL" id="KAJ1921585.1"/>
    </source>
</evidence>
<evidence type="ECO:0000256" key="3">
    <source>
        <dbReference type="ARBA" id="ARBA00018242"/>
    </source>
</evidence>
<dbReference type="SUPFAM" id="SSF158230">
    <property type="entry name" value="PRP4-like"/>
    <property type="match status" value="1"/>
</dbReference>
<keyword evidence="5" id="KW-0747">Spliceosome</keyword>
<evidence type="ECO:0000256" key="2">
    <source>
        <dbReference type="ARBA" id="ARBA00008137"/>
    </source>
</evidence>
<name>A0A9W8A3C6_9FUNG</name>
<dbReference type="AlphaFoldDB" id="A0A9W8A3C6"/>
<dbReference type="Pfam" id="PF02840">
    <property type="entry name" value="Prp18"/>
    <property type="match status" value="1"/>
</dbReference>
<proteinExistence type="inferred from homology"/>
<reference evidence="10" key="1">
    <citation type="submission" date="2022-07" db="EMBL/GenBank/DDBJ databases">
        <title>Phylogenomic reconstructions and comparative analyses of Kickxellomycotina fungi.</title>
        <authorList>
            <person name="Reynolds N.K."/>
            <person name="Stajich J.E."/>
            <person name="Barry K."/>
            <person name="Grigoriev I.V."/>
            <person name="Crous P."/>
            <person name="Smith M.E."/>
        </authorList>
    </citation>
    <scope>NUCLEOTIDE SEQUENCE</scope>
    <source>
        <strain evidence="10">NBRC 100468</strain>
    </source>
</reference>
<feature type="domain" description="Pre-mRNA processing factor 4 (PRP4)-like" evidence="9">
    <location>
        <begin position="117"/>
        <end position="166"/>
    </location>
</feature>
<dbReference type="Pfam" id="PF08799">
    <property type="entry name" value="PRP4"/>
    <property type="match status" value="1"/>
</dbReference>